<name>A0A1N7N4L6_9BACT</name>
<keyword evidence="3" id="KW-1185">Reference proteome</keyword>
<evidence type="ECO:0000256" key="1">
    <source>
        <dbReference type="SAM" id="Phobius"/>
    </source>
</evidence>
<accession>A0A1N7N4L6</accession>
<dbReference type="EMBL" id="FTOP01000008">
    <property type="protein sequence ID" value="SIS93343.1"/>
    <property type="molecule type" value="Genomic_DNA"/>
</dbReference>
<keyword evidence="1" id="KW-0472">Membrane</keyword>
<protein>
    <submittedName>
        <fullName evidence="2">Uncharacterized protein</fullName>
    </submittedName>
</protein>
<dbReference type="STRING" id="529505.SAMN05421761_108160"/>
<gene>
    <name evidence="2" type="ORF">SAMN05421761_108160</name>
</gene>
<organism evidence="2 3">
    <name type="scientific">Belliella pelovolcani</name>
    <dbReference type="NCBI Taxonomy" id="529505"/>
    <lineage>
        <taxon>Bacteria</taxon>
        <taxon>Pseudomonadati</taxon>
        <taxon>Bacteroidota</taxon>
        <taxon>Cytophagia</taxon>
        <taxon>Cytophagales</taxon>
        <taxon>Cyclobacteriaceae</taxon>
        <taxon>Belliella</taxon>
    </lineage>
</organism>
<sequence>MNSFHQGIFFTTRLWVQPESSNTTEEYKIQKIFHAIIFTYLYNVIWVNSNLYLVKIKSISHGCFMKTFPNKFNIFTKSIIIKAFANIFINF</sequence>
<evidence type="ECO:0000313" key="3">
    <source>
        <dbReference type="Proteomes" id="UP000186026"/>
    </source>
</evidence>
<feature type="transmembrane region" description="Helical" evidence="1">
    <location>
        <begin position="32"/>
        <end position="54"/>
    </location>
</feature>
<proteinExistence type="predicted"/>
<keyword evidence="1" id="KW-0812">Transmembrane</keyword>
<dbReference type="Proteomes" id="UP000186026">
    <property type="component" value="Unassembled WGS sequence"/>
</dbReference>
<evidence type="ECO:0000313" key="2">
    <source>
        <dbReference type="EMBL" id="SIS93343.1"/>
    </source>
</evidence>
<reference evidence="3" key="1">
    <citation type="submission" date="2017-01" db="EMBL/GenBank/DDBJ databases">
        <authorList>
            <person name="Varghese N."/>
            <person name="Submissions S."/>
        </authorList>
    </citation>
    <scope>NUCLEOTIDE SEQUENCE [LARGE SCALE GENOMIC DNA]</scope>
    <source>
        <strain evidence="3">DSM 46698</strain>
    </source>
</reference>
<dbReference type="AlphaFoldDB" id="A0A1N7N4L6"/>
<keyword evidence="1" id="KW-1133">Transmembrane helix</keyword>